<protein>
    <recommendedName>
        <fullName evidence="4">Endonuclease/exonuclease/phosphatase domain-containing protein</fullName>
    </recommendedName>
</protein>
<dbReference type="SUPFAM" id="SSF56219">
    <property type="entry name" value="DNase I-like"/>
    <property type="match status" value="1"/>
</dbReference>
<dbReference type="CTD" id="20202677"/>
<dbReference type="Gene3D" id="3.60.10.10">
    <property type="entry name" value="Endonuclease/exonuclease/phosphatase"/>
    <property type="match status" value="2"/>
</dbReference>
<evidence type="ECO:0000313" key="3">
    <source>
        <dbReference type="Proteomes" id="UP000015101"/>
    </source>
</evidence>
<dbReference type="STRING" id="6412.T1F1H7"/>
<evidence type="ECO:0000313" key="1">
    <source>
        <dbReference type="EMBL" id="ESO08344.1"/>
    </source>
</evidence>
<dbReference type="Proteomes" id="UP000015101">
    <property type="component" value="Unassembled WGS sequence"/>
</dbReference>
<sequence>MVGRELFFKSFKKTTAPSPQQAFSGQGVPRIPGKYAIADECCKKIQNGPSMVLRLGTLNVGSLTGRSIEIAKMLERRRIDICSLQETRRKSNGVYHVNSDKAKYKLFRNGQKMAKNGVEIFVREPLAEKVLDIKRINSRDLNGHVGKKTNGLDNVHGGFGYGERNEDGNRILEFAESHGFCLLNTYFRKRLEHLITYKSGPSATQIDFFAVKQQHRRLFKNVKWRINAQAQQAPAWGGKLLGAANFEN</sequence>
<proteinExistence type="predicted"/>
<dbReference type="RefSeq" id="XP_009013274.1">
    <property type="nucleotide sequence ID" value="XM_009015026.1"/>
</dbReference>
<dbReference type="KEGG" id="hro:HELRODRAFT_169155"/>
<dbReference type="InterPro" id="IPR036691">
    <property type="entry name" value="Endo/exonu/phosph_ase_sf"/>
</dbReference>
<organism evidence="2 3">
    <name type="scientific">Helobdella robusta</name>
    <name type="common">Californian leech</name>
    <dbReference type="NCBI Taxonomy" id="6412"/>
    <lineage>
        <taxon>Eukaryota</taxon>
        <taxon>Metazoa</taxon>
        <taxon>Spiralia</taxon>
        <taxon>Lophotrochozoa</taxon>
        <taxon>Annelida</taxon>
        <taxon>Clitellata</taxon>
        <taxon>Hirudinea</taxon>
        <taxon>Rhynchobdellida</taxon>
        <taxon>Glossiphoniidae</taxon>
        <taxon>Helobdella</taxon>
    </lineage>
</organism>
<dbReference type="AlphaFoldDB" id="T1F1H7"/>
<evidence type="ECO:0008006" key="4">
    <source>
        <dbReference type="Google" id="ProtNLM"/>
    </source>
</evidence>
<dbReference type="EMBL" id="AMQM01003197">
    <property type="status" value="NOT_ANNOTATED_CDS"/>
    <property type="molecule type" value="Genomic_DNA"/>
</dbReference>
<name>T1F1H7_HELRO</name>
<dbReference type="InterPro" id="IPR027124">
    <property type="entry name" value="Swc5/CFDP1/2"/>
</dbReference>
<keyword evidence="3" id="KW-1185">Reference proteome</keyword>
<reference evidence="2" key="3">
    <citation type="submission" date="2015-06" db="UniProtKB">
        <authorList>
            <consortium name="EnsemblMetazoa"/>
        </authorList>
    </citation>
    <scope>IDENTIFICATION</scope>
</reference>
<reference evidence="3" key="1">
    <citation type="submission" date="2012-12" db="EMBL/GenBank/DDBJ databases">
        <authorList>
            <person name="Hellsten U."/>
            <person name="Grimwood J."/>
            <person name="Chapman J.A."/>
            <person name="Shapiro H."/>
            <person name="Aerts A."/>
            <person name="Otillar R.P."/>
            <person name="Terry A.Y."/>
            <person name="Boore J.L."/>
            <person name="Simakov O."/>
            <person name="Marletaz F."/>
            <person name="Cho S.-J."/>
            <person name="Edsinger-Gonzales E."/>
            <person name="Havlak P."/>
            <person name="Kuo D.-H."/>
            <person name="Larsson T."/>
            <person name="Lv J."/>
            <person name="Arendt D."/>
            <person name="Savage R."/>
            <person name="Osoegawa K."/>
            <person name="de Jong P."/>
            <person name="Lindberg D.R."/>
            <person name="Seaver E.C."/>
            <person name="Weisblat D.A."/>
            <person name="Putnam N.H."/>
            <person name="Grigoriev I.V."/>
            <person name="Rokhsar D.S."/>
        </authorList>
    </citation>
    <scope>NUCLEOTIDE SEQUENCE</scope>
</reference>
<dbReference type="GeneID" id="20202677"/>
<accession>T1F1H7</accession>
<dbReference type="PANTHER" id="PTHR23227">
    <property type="entry name" value="BUCENTAUR RELATED"/>
    <property type="match status" value="1"/>
</dbReference>
<reference evidence="1 3" key="2">
    <citation type="journal article" date="2013" name="Nature">
        <title>Insights into bilaterian evolution from three spiralian genomes.</title>
        <authorList>
            <person name="Simakov O."/>
            <person name="Marletaz F."/>
            <person name="Cho S.J."/>
            <person name="Edsinger-Gonzales E."/>
            <person name="Havlak P."/>
            <person name="Hellsten U."/>
            <person name="Kuo D.H."/>
            <person name="Larsson T."/>
            <person name="Lv J."/>
            <person name="Arendt D."/>
            <person name="Savage R."/>
            <person name="Osoegawa K."/>
            <person name="de Jong P."/>
            <person name="Grimwood J."/>
            <person name="Chapman J.A."/>
            <person name="Shapiro H."/>
            <person name="Aerts A."/>
            <person name="Otillar R.P."/>
            <person name="Terry A.Y."/>
            <person name="Boore J.L."/>
            <person name="Grigoriev I.V."/>
            <person name="Lindberg D.R."/>
            <person name="Seaver E.C."/>
            <person name="Weisblat D.A."/>
            <person name="Putnam N.H."/>
            <person name="Rokhsar D.S."/>
        </authorList>
    </citation>
    <scope>NUCLEOTIDE SEQUENCE</scope>
</reference>
<dbReference type="HOGENOM" id="CLU_1121130_0_0_1"/>
<gene>
    <name evidence="2" type="primary">20202677</name>
    <name evidence="1" type="ORF">HELRODRAFT_169155</name>
</gene>
<dbReference type="OrthoDB" id="418748at2759"/>
<evidence type="ECO:0000313" key="2">
    <source>
        <dbReference type="EnsemblMetazoa" id="HelroP169155"/>
    </source>
</evidence>
<dbReference type="EMBL" id="KB096080">
    <property type="protein sequence ID" value="ESO08344.1"/>
    <property type="molecule type" value="Genomic_DNA"/>
</dbReference>
<dbReference type="PANTHER" id="PTHR23227:SF67">
    <property type="entry name" value="CRANIOFACIAL DEVELOPMENT PROTEIN 2-LIKE"/>
    <property type="match status" value="1"/>
</dbReference>
<dbReference type="EnsemblMetazoa" id="HelroT169155">
    <property type="protein sequence ID" value="HelroP169155"/>
    <property type="gene ID" value="HelroG169155"/>
</dbReference>
<dbReference type="InParanoid" id="T1F1H7"/>